<keyword evidence="3" id="KW-0575">Peroxidase</keyword>
<dbReference type="Pfam" id="PF03098">
    <property type="entry name" value="An_peroxidase"/>
    <property type="match status" value="1"/>
</dbReference>
<keyword evidence="6" id="KW-0479">Metal-binding</keyword>
<evidence type="ECO:0000256" key="3">
    <source>
        <dbReference type="ARBA" id="ARBA00022559"/>
    </source>
</evidence>
<evidence type="ECO:0008006" key="9">
    <source>
        <dbReference type="Google" id="ProtNLM"/>
    </source>
</evidence>
<keyword evidence="4" id="KW-0732">Signal</keyword>
<accession>A0AAV2Q8C6</accession>
<protein>
    <recommendedName>
        <fullName evidence="9">Peroxinectin</fullName>
    </recommendedName>
</protein>
<dbReference type="Gene3D" id="1.10.640.10">
    <property type="entry name" value="Haem peroxidase domain superfamily, animal type"/>
    <property type="match status" value="1"/>
</dbReference>
<keyword evidence="3" id="KW-0560">Oxidoreductase</keyword>
<dbReference type="PRINTS" id="PR00457">
    <property type="entry name" value="ANPEROXIDASE"/>
</dbReference>
<dbReference type="GO" id="GO:0005576">
    <property type="term" value="C:extracellular region"/>
    <property type="evidence" value="ECO:0007669"/>
    <property type="project" value="UniProtKB-SubCell"/>
</dbReference>
<dbReference type="GO" id="GO:0020037">
    <property type="term" value="F:heme binding"/>
    <property type="evidence" value="ECO:0007669"/>
    <property type="project" value="InterPro"/>
</dbReference>
<dbReference type="CDD" id="cd09823">
    <property type="entry name" value="peroxinectin_like"/>
    <property type="match status" value="1"/>
</dbReference>
<evidence type="ECO:0000313" key="7">
    <source>
        <dbReference type="EMBL" id="CAL4071849.1"/>
    </source>
</evidence>
<keyword evidence="6" id="KW-0408">Iron</keyword>
<dbReference type="SUPFAM" id="SSF48113">
    <property type="entry name" value="Heme-dependent peroxidases"/>
    <property type="match status" value="1"/>
</dbReference>
<dbReference type="PROSITE" id="PS50292">
    <property type="entry name" value="PEROXIDASE_3"/>
    <property type="match status" value="1"/>
</dbReference>
<evidence type="ECO:0000313" key="8">
    <source>
        <dbReference type="Proteomes" id="UP001497623"/>
    </source>
</evidence>
<dbReference type="FunFam" id="1.10.640.10:FF:000003">
    <property type="entry name" value="chorion peroxidase"/>
    <property type="match status" value="1"/>
</dbReference>
<feature type="binding site" description="axial binding residue" evidence="6">
    <location>
        <position position="443"/>
    </location>
    <ligand>
        <name>heme b</name>
        <dbReference type="ChEBI" id="CHEBI:60344"/>
    </ligand>
    <ligandPart>
        <name>Fe</name>
        <dbReference type="ChEBI" id="CHEBI:18248"/>
    </ligandPart>
</feature>
<evidence type="ECO:0000256" key="6">
    <source>
        <dbReference type="PIRSR" id="PIRSR619791-2"/>
    </source>
</evidence>
<organism evidence="7 8">
    <name type="scientific">Meganyctiphanes norvegica</name>
    <name type="common">Northern krill</name>
    <name type="synonym">Thysanopoda norvegica</name>
    <dbReference type="NCBI Taxonomy" id="48144"/>
    <lineage>
        <taxon>Eukaryota</taxon>
        <taxon>Metazoa</taxon>
        <taxon>Ecdysozoa</taxon>
        <taxon>Arthropoda</taxon>
        <taxon>Crustacea</taxon>
        <taxon>Multicrustacea</taxon>
        <taxon>Malacostraca</taxon>
        <taxon>Eumalacostraca</taxon>
        <taxon>Eucarida</taxon>
        <taxon>Euphausiacea</taxon>
        <taxon>Euphausiidae</taxon>
        <taxon>Meganyctiphanes</taxon>
    </lineage>
</organism>
<feature type="non-terminal residue" evidence="7">
    <location>
        <position position="688"/>
    </location>
</feature>
<keyword evidence="6" id="KW-0349">Heme</keyword>
<name>A0AAV2Q8C6_MEGNR</name>
<keyword evidence="8" id="KW-1185">Reference proteome</keyword>
<keyword evidence="2" id="KW-0964">Secreted</keyword>
<dbReference type="GO" id="GO:0006979">
    <property type="term" value="P:response to oxidative stress"/>
    <property type="evidence" value="ECO:0007669"/>
    <property type="project" value="InterPro"/>
</dbReference>
<evidence type="ECO:0000256" key="4">
    <source>
        <dbReference type="ARBA" id="ARBA00022729"/>
    </source>
</evidence>
<dbReference type="GO" id="GO:0046872">
    <property type="term" value="F:metal ion binding"/>
    <property type="evidence" value="ECO:0007669"/>
    <property type="project" value="UniProtKB-KW"/>
</dbReference>
<comment type="caution">
    <text evidence="7">The sequence shown here is derived from an EMBL/GenBank/DDBJ whole genome shotgun (WGS) entry which is preliminary data.</text>
</comment>
<dbReference type="InterPro" id="IPR037120">
    <property type="entry name" value="Haem_peroxidase_sf_animal"/>
</dbReference>
<dbReference type="EMBL" id="CAXKWB010004055">
    <property type="protein sequence ID" value="CAL4071849.1"/>
    <property type="molecule type" value="Genomic_DNA"/>
</dbReference>
<dbReference type="InterPro" id="IPR010255">
    <property type="entry name" value="Haem_peroxidase_sf"/>
</dbReference>
<evidence type="ECO:0000256" key="5">
    <source>
        <dbReference type="ARBA" id="ARBA00023180"/>
    </source>
</evidence>
<dbReference type="Proteomes" id="UP001497623">
    <property type="component" value="Unassembled WGS sequence"/>
</dbReference>
<dbReference type="InterPro" id="IPR019791">
    <property type="entry name" value="Haem_peroxidase_animal"/>
</dbReference>
<proteinExistence type="predicted"/>
<reference evidence="7 8" key="1">
    <citation type="submission" date="2024-05" db="EMBL/GenBank/DDBJ databases">
        <authorList>
            <person name="Wallberg A."/>
        </authorList>
    </citation>
    <scope>NUCLEOTIDE SEQUENCE [LARGE SCALE GENOMIC DNA]</scope>
</reference>
<evidence type="ECO:0000256" key="2">
    <source>
        <dbReference type="ARBA" id="ARBA00022525"/>
    </source>
</evidence>
<evidence type="ECO:0000256" key="1">
    <source>
        <dbReference type="ARBA" id="ARBA00004613"/>
    </source>
</evidence>
<dbReference type="PANTHER" id="PTHR11475:SF4">
    <property type="entry name" value="CHORION PEROXIDASE"/>
    <property type="match status" value="1"/>
</dbReference>
<dbReference type="AlphaFoldDB" id="A0AAV2Q8C6"/>
<sequence length="688" mass="77228">MSTVVNKFSKREEPGEDFPQYKPLRHSKGIVLKRGTPASNHLRVFKTGPKTPAIHKRALTIAMASSQMQLESKKIIHSFTAQLQGLDVKNSILAKMCPEIPRCQNPNSKYRTADGSCNNIRNPDWGMSETALRRLLPPKFEDGTGTPRVTSVTGRPLPLVRTLSNNLLVDNNQPDQSFTLSVMQWAQFMDHDLSESPFPTLENSCEEEGGEGIQCCTQDNRMLPPGDLHPLCMPIEIPQNDGFFSPRGHTCMNFVRSSLAPGHACRFGFQENINILTQWIDASTVYGQNQNEQNVLRANHSGLLRTSGNNLLPVNPEAHDCDAPNRGGVCYLAGSFKENVNEQPGLTMFHTIWMRQHNRIASQLQQLNPGWSDKAVFQETRRIISAQIAHITYNEWLPIIVGERFMSQFGLSPQRSGFSSDYDPSINANINNEFSTAAFRFGHSMVQGIINLFSVQGSASSTRLRDNFMSAHLITKPGFFDGFIRGMTRQASQKFDSFVTEDLSNHLLQVPKFDFGMDLMSLNIQRGRDHAIGTYNEARLLCGLRKATSFNDLADTMLPHTVQRMQQSYASVDDIDMFVGGMSEKPVLGGILGPTFLCIVGDQFARLKKADRYFYELGGQAGSFKIEQLQEIRRTSWARILCDNSENLDKIQPLAFRIRSKYNPFVPCSSPDIPQLNLQPWRGEQPQA</sequence>
<dbReference type="PANTHER" id="PTHR11475">
    <property type="entry name" value="OXIDASE/PEROXIDASE"/>
    <property type="match status" value="1"/>
</dbReference>
<dbReference type="GO" id="GO:0004601">
    <property type="term" value="F:peroxidase activity"/>
    <property type="evidence" value="ECO:0007669"/>
    <property type="project" value="UniProtKB-KW"/>
</dbReference>
<gene>
    <name evidence="7" type="ORF">MNOR_LOCUS8666</name>
</gene>
<keyword evidence="5" id="KW-0325">Glycoprotein</keyword>
<comment type="subcellular location">
    <subcellularLocation>
        <location evidence="1">Secreted</location>
    </subcellularLocation>
</comment>